<dbReference type="InterPro" id="IPR056884">
    <property type="entry name" value="NPHP3-like_N"/>
</dbReference>
<dbReference type="SMART" id="SM00320">
    <property type="entry name" value="WD40"/>
    <property type="match status" value="8"/>
</dbReference>
<evidence type="ECO:0000256" key="1">
    <source>
        <dbReference type="ARBA" id="ARBA00022574"/>
    </source>
</evidence>
<dbReference type="OrthoDB" id="538223at2759"/>
<feature type="region of interest" description="Disordered" evidence="4">
    <location>
        <begin position="22"/>
        <end position="72"/>
    </location>
</feature>
<evidence type="ECO:0000313" key="6">
    <source>
        <dbReference type="EMBL" id="OAQ97504.1"/>
    </source>
</evidence>
<dbReference type="PROSITE" id="PS50837">
    <property type="entry name" value="NACHT"/>
    <property type="match status" value="1"/>
</dbReference>
<name>A0A179I5E0_CORDF</name>
<dbReference type="Gene3D" id="2.130.10.10">
    <property type="entry name" value="YVTN repeat-like/Quinoprotein amine dehydrogenase"/>
    <property type="match status" value="3"/>
</dbReference>
<feature type="repeat" description="WD" evidence="3">
    <location>
        <begin position="952"/>
        <end position="993"/>
    </location>
</feature>
<feature type="compositionally biased region" description="Polar residues" evidence="4">
    <location>
        <begin position="28"/>
        <end position="44"/>
    </location>
</feature>
<dbReference type="InterPro" id="IPR031359">
    <property type="entry name" value="NACHT_N"/>
</dbReference>
<dbReference type="InterPro" id="IPR019775">
    <property type="entry name" value="WD40_repeat_CS"/>
</dbReference>
<dbReference type="OMA" id="ITCHGQN"/>
<evidence type="ECO:0000256" key="4">
    <source>
        <dbReference type="SAM" id="MobiDB-lite"/>
    </source>
</evidence>
<keyword evidence="7" id="KW-1185">Reference proteome</keyword>
<dbReference type="InterPro" id="IPR007111">
    <property type="entry name" value="NACHT_NTPase"/>
</dbReference>
<dbReference type="InterPro" id="IPR011047">
    <property type="entry name" value="Quinoprotein_ADH-like_sf"/>
</dbReference>
<dbReference type="SUPFAM" id="SSF50998">
    <property type="entry name" value="Quinoprotein alcohol dehydrogenase-like"/>
    <property type="match status" value="1"/>
</dbReference>
<reference evidence="6 7" key="1">
    <citation type="submission" date="2016-03" db="EMBL/GenBank/DDBJ databases">
        <title>Fine-scale spatial genetic structure of a fungal parasite of coffee scale insects.</title>
        <authorList>
            <person name="Jackson D."/>
            <person name="Zemenick K.A."/>
            <person name="Malloure B."/>
            <person name="Quandt C.A."/>
            <person name="James T.Y."/>
        </authorList>
    </citation>
    <scope>NUCLEOTIDE SEQUENCE [LARGE SCALE GENOMIC DNA]</scope>
    <source>
        <strain evidence="6 7">UM487</strain>
    </source>
</reference>
<dbReference type="CDD" id="cd00200">
    <property type="entry name" value="WD40"/>
    <property type="match status" value="1"/>
</dbReference>
<evidence type="ECO:0000259" key="5">
    <source>
        <dbReference type="PROSITE" id="PS50837"/>
    </source>
</evidence>
<evidence type="ECO:0000313" key="7">
    <source>
        <dbReference type="Proteomes" id="UP000243081"/>
    </source>
</evidence>
<proteinExistence type="predicted"/>
<dbReference type="PROSITE" id="PS50294">
    <property type="entry name" value="WD_REPEATS_REGION"/>
    <property type="match status" value="3"/>
</dbReference>
<dbReference type="Pfam" id="PF24883">
    <property type="entry name" value="NPHP3_N"/>
    <property type="match status" value="1"/>
</dbReference>
<sequence>MSPKKKDTGRTRFAGFWNKLLRKGGSQQGKNCQGAHTTNPQTEGDTLEPHEPTLVERPGVSQTSEQDSADSDSLWDQAYSALEIQDHRGIFGAYNSVLIKIYKECTRIPKSSVRSWTLTLAVNVKGSSDQAVELPSMHNARQHREVLDTVANLGLQQMEDKEIARRLWGHEFNLQNTITNAASVIGPIQKIVQAAVKDLPYAAVIMAGTAEADHREGFDYVTSQIRYYLEMETLFLPLQMEDGVRTQLKLQIKSLYEKIIDYEVRSVLHFFSSRSSKFFRGSILFDDWKGKLTAIQELENTVQERLSLTVSGESMGQLMQLRAEAEAMRQNLDSIAGEVHTLVSVVQRMEQLSLSKENRELLEALRAVDPRLAKKALQTAKETPQLRSYEWILSDDDFQQWQNDEDKHVLWISGDPGKGKTMLLCGIIDQLMETKTEELNVAFFLCQSTDASFNTAAAAVRSLLWMLVKQQPELVSYIGKSCEDGMGSRRFDGVTAWEAVREVFVKVLDDPDLRSTYIIIDALDECVERQQALVELILDTATSKRAKWLVSSRKDLIWPSFGDDHASGDPDVTVKRRRRIKFELEEKKDSISTSIKNYIENAVDHLKRQKGLSNTKADLVKERLALNAEGTFLWVALVCKALADPEVLNGDIEQELNLFPKGLHDLYKQMLTRIQKSRHKKLCTEILAIACAVFRPVTLAQLRSLSSQELENYEDADLQSLVVRCGSFLTLEDKTISFVHKSAKDYLRARPGQEIVASGWARQHYMLFRKSLEILTSTLRRDLCGLQFLGPLAERDPPPDLTPLHPISYSALFWMEHFRSSALEENSDLDMQKAAANLVFEFFQEKYLYWLEALSLLKSLSNLVKPLRKLTRFMASLSLERNENLLHDATRFLLEHKAGIEVAPMQVYVSALLLSPSGSLIKQAFSDKAEEPEWLKIERGFEEKWDVFALTLDGHTNRVRCVAYSHDSQRLASGSEDGTIKMWDASTGDCLLTIKVKCIAVWSVAFSHDSRQLLSTCQDTKFTSGSGLANYTINVWDSSSGHMRLGIPIQNIHCPKSSTGFSYDSQRLTLVTRDTVQIRNAQTGDCLREVQPPSGKTVAVSYDGKVLSVQIWDVLTGDCLHILKCHGVIIEAVKFSGNNQKLGSVSDDGIVDIWDTRSGSCLQTFPTFPNLYFTPFAFSHDIQHVAVSYISSIKTWDIHSSDASPTYSRHKDHVQQVIIFNNGRNFVTVSNDTMKLWDAASGDCLNAYEGMFSFSKWAHNQRQLVFAEGLELIVLDVSSSELNRSAQLRVPVEHEKRERGLSEVYTRIATSLDGQKVVLVCGSSHPEFKIIIWDVKSGAYLPTLGDHEWPVEILEFSPDGRQFVSVSMDRAVRVWSVNSGECVMAQTTDVAAFQCSIQCSVAFSHDGRRLASSSERTIKVWDIESKSCLVTLEGSPNQIEPSVALSNNGSHVASWSEGKTVKVWDVLSGVCLLKLFVGNYNGKLSFDPQDNSRLFTGAGTLDINWRAAAETHSSTEKPSRSTPYLRCGISEDERWIEYRGKKVFWIPIDFTPLKYAVEGSRICVGCENGRVWFATFTSEQVGPD</sequence>
<dbReference type="PROSITE" id="PS00678">
    <property type="entry name" value="WD_REPEATS_1"/>
    <property type="match status" value="1"/>
</dbReference>
<evidence type="ECO:0000256" key="2">
    <source>
        <dbReference type="ARBA" id="ARBA00022737"/>
    </source>
</evidence>
<feature type="repeat" description="WD" evidence="3">
    <location>
        <begin position="1344"/>
        <end position="1385"/>
    </location>
</feature>
<dbReference type="Pfam" id="PF00400">
    <property type="entry name" value="WD40"/>
    <property type="match status" value="5"/>
</dbReference>
<evidence type="ECO:0000256" key="3">
    <source>
        <dbReference type="PROSITE-ProRule" id="PRU00221"/>
    </source>
</evidence>
<accession>A0A179I5E0</accession>
<feature type="domain" description="NACHT" evidence="5">
    <location>
        <begin position="408"/>
        <end position="555"/>
    </location>
</feature>
<dbReference type="SUPFAM" id="SSF52540">
    <property type="entry name" value="P-loop containing nucleoside triphosphate hydrolases"/>
    <property type="match status" value="1"/>
</dbReference>
<dbReference type="EMBL" id="LUKN01003380">
    <property type="protein sequence ID" value="OAQ97504.1"/>
    <property type="molecule type" value="Genomic_DNA"/>
</dbReference>
<organism evidence="6 7">
    <name type="scientific">Cordyceps confragosa</name>
    <name type="common">Lecanicillium lecanii</name>
    <dbReference type="NCBI Taxonomy" id="2714763"/>
    <lineage>
        <taxon>Eukaryota</taxon>
        <taxon>Fungi</taxon>
        <taxon>Dikarya</taxon>
        <taxon>Ascomycota</taxon>
        <taxon>Pezizomycotina</taxon>
        <taxon>Sordariomycetes</taxon>
        <taxon>Hypocreomycetidae</taxon>
        <taxon>Hypocreales</taxon>
        <taxon>Cordycipitaceae</taxon>
        <taxon>Akanthomyces</taxon>
    </lineage>
</organism>
<dbReference type="InterPro" id="IPR036322">
    <property type="entry name" value="WD40_repeat_dom_sf"/>
</dbReference>
<dbReference type="Pfam" id="PF17100">
    <property type="entry name" value="NACHT_N"/>
    <property type="match status" value="1"/>
</dbReference>
<dbReference type="InterPro" id="IPR027417">
    <property type="entry name" value="P-loop_NTPase"/>
</dbReference>
<comment type="caution">
    <text evidence="6">The sequence shown here is derived from an EMBL/GenBank/DDBJ whole genome shotgun (WGS) entry which is preliminary data.</text>
</comment>
<protein>
    <recommendedName>
        <fullName evidence="5">NACHT domain-containing protein</fullName>
    </recommendedName>
</protein>
<keyword evidence="1 3" id="KW-0853">WD repeat</keyword>
<dbReference type="InterPro" id="IPR050349">
    <property type="entry name" value="WD_LIS1/nudF_dynein_reg"/>
</dbReference>
<feature type="repeat" description="WD" evidence="3">
    <location>
        <begin position="1123"/>
        <end position="1164"/>
    </location>
</feature>
<gene>
    <name evidence="6" type="ORF">LLEC1_00839</name>
</gene>
<dbReference type="InterPro" id="IPR015943">
    <property type="entry name" value="WD40/YVTN_repeat-like_dom_sf"/>
</dbReference>
<dbReference type="Proteomes" id="UP000243081">
    <property type="component" value="Unassembled WGS sequence"/>
</dbReference>
<dbReference type="PANTHER" id="PTHR44129">
    <property type="entry name" value="WD REPEAT-CONTAINING PROTEIN POP1"/>
    <property type="match status" value="1"/>
</dbReference>
<dbReference type="PROSITE" id="PS50082">
    <property type="entry name" value="WD_REPEATS_2"/>
    <property type="match status" value="3"/>
</dbReference>
<keyword evidence="2" id="KW-0677">Repeat</keyword>
<dbReference type="Gene3D" id="3.40.50.300">
    <property type="entry name" value="P-loop containing nucleotide triphosphate hydrolases"/>
    <property type="match status" value="1"/>
</dbReference>
<dbReference type="SUPFAM" id="SSF50978">
    <property type="entry name" value="WD40 repeat-like"/>
    <property type="match status" value="1"/>
</dbReference>
<dbReference type="InterPro" id="IPR001680">
    <property type="entry name" value="WD40_rpt"/>
</dbReference>